<name>A0A5C6DCN1_9BACT</name>
<sequence length="80" mass="8665">MLKTGKQTRSELGEYRHCPAANGIGHSQRPDHQQWEGLGNGRCGHASGKSECEAGIQKNDSPQVTGIKLVLQIDTKEVPV</sequence>
<keyword evidence="3" id="KW-1185">Reference proteome</keyword>
<evidence type="ECO:0000313" key="2">
    <source>
        <dbReference type="EMBL" id="TWU33604.1"/>
    </source>
</evidence>
<feature type="compositionally biased region" description="Basic and acidic residues" evidence="1">
    <location>
        <begin position="8"/>
        <end position="17"/>
    </location>
</feature>
<protein>
    <submittedName>
        <fullName evidence="2">Uncharacterized protein</fullName>
    </submittedName>
</protein>
<feature type="region of interest" description="Disordered" evidence="1">
    <location>
        <begin position="1"/>
        <end position="59"/>
    </location>
</feature>
<comment type="caution">
    <text evidence="2">The sequence shown here is derived from an EMBL/GenBank/DDBJ whole genome shotgun (WGS) entry which is preliminary data.</text>
</comment>
<dbReference type="AlphaFoldDB" id="A0A5C6DCN1"/>
<evidence type="ECO:0000313" key="3">
    <source>
        <dbReference type="Proteomes" id="UP000315471"/>
    </source>
</evidence>
<evidence type="ECO:0000256" key="1">
    <source>
        <dbReference type="SAM" id="MobiDB-lite"/>
    </source>
</evidence>
<dbReference type="Proteomes" id="UP000315471">
    <property type="component" value="Unassembled WGS sequence"/>
</dbReference>
<proteinExistence type="predicted"/>
<dbReference type="EMBL" id="SJPY01000013">
    <property type="protein sequence ID" value="TWU33604.1"/>
    <property type="molecule type" value="Genomic_DNA"/>
</dbReference>
<reference evidence="2 3" key="1">
    <citation type="submission" date="2019-02" db="EMBL/GenBank/DDBJ databases">
        <title>Deep-cultivation of Planctomycetes and their phenomic and genomic characterization uncovers novel biology.</title>
        <authorList>
            <person name="Wiegand S."/>
            <person name="Jogler M."/>
            <person name="Boedeker C."/>
            <person name="Pinto D."/>
            <person name="Vollmers J."/>
            <person name="Rivas-Marin E."/>
            <person name="Kohn T."/>
            <person name="Peeters S.H."/>
            <person name="Heuer A."/>
            <person name="Rast P."/>
            <person name="Oberbeckmann S."/>
            <person name="Bunk B."/>
            <person name="Jeske O."/>
            <person name="Meyerdierks A."/>
            <person name="Storesund J.E."/>
            <person name="Kallscheuer N."/>
            <person name="Luecker S."/>
            <person name="Lage O.M."/>
            <person name="Pohl T."/>
            <person name="Merkel B.J."/>
            <person name="Hornburger P."/>
            <person name="Mueller R.-W."/>
            <person name="Bruemmer F."/>
            <person name="Labrenz M."/>
            <person name="Spormann A.M."/>
            <person name="Op Den Camp H."/>
            <person name="Overmann J."/>
            <person name="Amann R."/>
            <person name="Jetten M.S.M."/>
            <person name="Mascher T."/>
            <person name="Medema M.H."/>
            <person name="Devos D.P."/>
            <person name="Kaster A.-K."/>
            <person name="Ovreas L."/>
            <person name="Rohde M."/>
            <person name="Galperin M.Y."/>
            <person name="Jogler C."/>
        </authorList>
    </citation>
    <scope>NUCLEOTIDE SEQUENCE [LARGE SCALE GENOMIC DNA]</scope>
    <source>
        <strain evidence="2 3">Q31b</strain>
    </source>
</reference>
<organism evidence="2 3">
    <name type="scientific">Novipirellula aureliae</name>
    <dbReference type="NCBI Taxonomy" id="2527966"/>
    <lineage>
        <taxon>Bacteria</taxon>
        <taxon>Pseudomonadati</taxon>
        <taxon>Planctomycetota</taxon>
        <taxon>Planctomycetia</taxon>
        <taxon>Pirellulales</taxon>
        <taxon>Pirellulaceae</taxon>
        <taxon>Novipirellula</taxon>
    </lineage>
</organism>
<accession>A0A5C6DCN1</accession>
<gene>
    <name evidence="2" type="ORF">Q31b_56610</name>
</gene>